<gene>
    <name evidence="1" type="ORF">C3B55_00048</name>
</gene>
<dbReference type="Proteomes" id="UP000288953">
    <property type="component" value="Chromosome"/>
</dbReference>
<evidence type="ECO:0000313" key="2">
    <source>
        <dbReference type="Proteomes" id="UP000288953"/>
    </source>
</evidence>
<reference evidence="1 2" key="1">
    <citation type="journal article" date="2018" name="Genome Biol. Evol.">
        <title>Partnering With a Pest: Genomes of Hemlock Woolly Adelgid Symbionts Reveal Atypical Nutritional Provisioning Patterns in Dual-Obligate Bacteria.</title>
        <authorList>
            <person name="Weglarz K.M."/>
            <person name="Havill N.P."/>
            <person name="Burke G.R."/>
            <person name="von Dohlen C.D."/>
        </authorList>
    </citation>
    <scope>NUCLEOTIDE SEQUENCE [LARGE SCALE GENOMIC DNA]</scope>
    <source>
        <strain evidence="1 2">HWA_ENA</strain>
    </source>
</reference>
<protein>
    <submittedName>
        <fullName evidence="1">Uncharacterized protein</fullName>
    </submittedName>
</protein>
<organism evidence="1 2">
    <name type="scientific">Candidatus Pseudomonas adelgestsugas</name>
    <dbReference type="NCBI Taxonomy" id="1302376"/>
    <lineage>
        <taxon>Bacteria</taxon>
        <taxon>Pseudomonadati</taxon>
        <taxon>Pseudomonadota</taxon>
        <taxon>Gammaproteobacteria</taxon>
        <taxon>Pseudomonadales</taxon>
        <taxon>Pseudomonadaceae</taxon>
        <taxon>Pseudomonas</taxon>
    </lineage>
</organism>
<keyword evidence="2" id="KW-1185">Reference proteome</keyword>
<accession>A0ABX5R7W6</accession>
<name>A0ABX5R7W6_9PSED</name>
<sequence>MSRFTLCVWVVWLMSITSDAVFKVLILGYLIKGVHISAVNLGVSSSILTLTLISQQHLSYFMSKL</sequence>
<proteinExistence type="predicted"/>
<dbReference type="EMBL" id="CP026512">
    <property type="protein sequence ID" value="QAX81423.1"/>
    <property type="molecule type" value="Genomic_DNA"/>
</dbReference>
<evidence type="ECO:0000313" key="1">
    <source>
        <dbReference type="EMBL" id="QAX81423.1"/>
    </source>
</evidence>